<dbReference type="Pfam" id="PF07589">
    <property type="entry name" value="PEP-CTERM"/>
    <property type="match status" value="1"/>
</dbReference>
<dbReference type="EMBL" id="BARU01034643">
    <property type="protein sequence ID" value="GAH65951.1"/>
    <property type="molecule type" value="Genomic_DNA"/>
</dbReference>
<protein>
    <recommendedName>
        <fullName evidence="1">Ice-binding protein C-terminal domain-containing protein</fullName>
    </recommendedName>
</protein>
<accession>X1H713</accession>
<name>X1H713_9ZZZZ</name>
<feature type="non-terminal residue" evidence="2">
    <location>
        <position position="1"/>
    </location>
</feature>
<proteinExistence type="predicted"/>
<organism evidence="2">
    <name type="scientific">marine sediment metagenome</name>
    <dbReference type="NCBI Taxonomy" id="412755"/>
    <lineage>
        <taxon>unclassified sequences</taxon>
        <taxon>metagenomes</taxon>
        <taxon>ecological metagenomes</taxon>
    </lineage>
</organism>
<reference evidence="2" key="1">
    <citation type="journal article" date="2014" name="Front. Microbiol.">
        <title>High frequency of phylogenetically diverse reductive dehalogenase-homologous genes in deep subseafloor sedimentary metagenomes.</title>
        <authorList>
            <person name="Kawai M."/>
            <person name="Futagami T."/>
            <person name="Toyoda A."/>
            <person name="Takaki Y."/>
            <person name="Nishi S."/>
            <person name="Hori S."/>
            <person name="Arai W."/>
            <person name="Tsubouchi T."/>
            <person name="Morono Y."/>
            <person name="Uchiyama I."/>
            <person name="Ito T."/>
            <person name="Fujiyama A."/>
            <person name="Inagaki F."/>
            <person name="Takami H."/>
        </authorList>
    </citation>
    <scope>NUCLEOTIDE SEQUENCE</scope>
    <source>
        <strain evidence="2">Expedition CK06-06</strain>
    </source>
</reference>
<dbReference type="AlphaFoldDB" id="X1H713"/>
<dbReference type="InterPro" id="IPR013424">
    <property type="entry name" value="Ice-binding_C"/>
</dbReference>
<gene>
    <name evidence="2" type="ORF">S03H2_54348</name>
</gene>
<comment type="caution">
    <text evidence="2">The sequence shown here is derived from an EMBL/GenBank/DDBJ whole genome shotgun (WGS) entry which is preliminary data.</text>
</comment>
<evidence type="ECO:0000259" key="1">
    <source>
        <dbReference type="Pfam" id="PF07589"/>
    </source>
</evidence>
<feature type="domain" description="Ice-binding protein C-terminal" evidence="1">
    <location>
        <begin position="28"/>
        <end position="48"/>
    </location>
</feature>
<dbReference type="NCBIfam" id="TIGR02595">
    <property type="entry name" value="PEP_CTERM"/>
    <property type="match status" value="1"/>
</dbReference>
<evidence type="ECO:0000313" key="2">
    <source>
        <dbReference type="EMBL" id="GAH65951.1"/>
    </source>
</evidence>
<sequence length="51" mass="5703">VEPGTWNDLLNHIDYWDSRPICGVVEIIPEPGTLALLGIGGLTLIKRRCRM</sequence>